<name>A0A2W2E7G1_9ACTN</name>
<keyword evidence="1" id="KW-0812">Transmembrane</keyword>
<organism evidence="2 3">
    <name type="scientific">Nonomuraea aridisoli</name>
    <dbReference type="NCBI Taxonomy" id="2070368"/>
    <lineage>
        <taxon>Bacteria</taxon>
        <taxon>Bacillati</taxon>
        <taxon>Actinomycetota</taxon>
        <taxon>Actinomycetes</taxon>
        <taxon>Streptosporangiales</taxon>
        <taxon>Streptosporangiaceae</taxon>
        <taxon>Nonomuraea</taxon>
    </lineage>
</organism>
<reference evidence="2 3" key="1">
    <citation type="submission" date="2018-01" db="EMBL/GenBank/DDBJ databases">
        <title>Draft genome sequence of Nonomuraea sp. KC333.</title>
        <authorList>
            <person name="Sahin N."/>
            <person name="Saygin H."/>
            <person name="Ay H."/>
        </authorList>
    </citation>
    <scope>NUCLEOTIDE SEQUENCE [LARGE SCALE GENOMIC DNA]</scope>
    <source>
        <strain evidence="2 3">KC333</strain>
    </source>
</reference>
<dbReference type="Proteomes" id="UP000249304">
    <property type="component" value="Unassembled WGS sequence"/>
</dbReference>
<comment type="caution">
    <text evidence="2">The sequence shown here is derived from an EMBL/GenBank/DDBJ whole genome shotgun (WGS) entry which is preliminary data.</text>
</comment>
<feature type="transmembrane region" description="Helical" evidence="1">
    <location>
        <begin position="104"/>
        <end position="125"/>
    </location>
</feature>
<protein>
    <submittedName>
        <fullName evidence="2">Uncharacterized protein</fullName>
    </submittedName>
</protein>
<keyword evidence="1" id="KW-1133">Transmembrane helix</keyword>
<accession>A0A2W2E7G1</accession>
<keyword evidence="1" id="KW-0472">Membrane</keyword>
<proteinExistence type="predicted"/>
<evidence type="ECO:0000313" key="2">
    <source>
        <dbReference type="EMBL" id="PZG07938.1"/>
    </source>
</evidence>
<evidence type="ECO:0000313" key="3">
    <source>
        <dbReference type="Proteomes" id="UP000249304"/>
    </source>
</evidence>
<gene>
    <name evidence="2" type="ORF">C1J01_39795</name>
</gene>
<dbReference type="EMBL" id="POUD01000279">
    <property type="protein sequence ID" value="PZG07938.1"/>
    <property type="molecule type" value="Genomic_DNA"/>
</dbReference>
<evidence type="ECO:0000256" key="1">
    <source>
        <dbReference type="SAM" id="Phobius"/>
    </source>
</evidence>
<keyword evidence="3" id="KW-1185">Reference proteome</keyword>
<sequence>MDERARHTLGTVAGLAALVPLCTLTEAAARALRTGNAAFAPALDGLGYLAAVAVLVTLLTAWPAAALACGVPLAATGTLFALDLDAAMGLAGTLPGAETGEPPGTLAGVTGLYALLGVLLVLSPLKRALPRPGRSARGSAR</sequence>
<dbReference type="RefSeq" id="WP_111184242.1">
    <property type="nucleotide sequence ID" value="NZ_POUD01000279.1"/>
</dbReference>
<feature type="transmembrane region" description="Helical" evidence="1">
    <location>
        <begin position="37"/>
        <end position="58"/>
    </location>
</feature>
<dbReference type="AlphaFoldDB" id="A0A2W2E7G1"/>